<name>A0ABP7FWV3_9ACTN</name>
<comment type="caution">
    <text evidence="2">The sequence shown here is derived from an EMBL/GenBank/DDBJ whole genome shotgun (WGS) entry which is preliminary data.</text>
</comment>
<sequence>MGPVGPLWRQGGQPWLTAIGVECSPLRVKDERSTPCLGERATGRRLGPALRGEQHPEAKSAAPTFATGVSPMGRVAARSCDAPGSPPVGRHGAVRLTHDFDGFAPPRVAIRGRRH</sequence>
<feature type="region of interest" description="Disordered" evidence="1">
    <location>
        <begin position="34"/>
        <end position="70"/>
    </location>
</feature>
<proteinExistence type="predicted"/>
<evidence type="ECO:0000256" key="1">
    <source>
        <dbReference type="SAM" id="MobiDB-lite"/>
    </source>
</evidence>
<keyword evidence="3" id="KW-1185">Reference proteome</keyword>
<dbReference type="EMBL" id="BAABDD010000015">
    <property type="protein sequence ID" value="GAA3750398.1"/>
    <property type="molecule type" value="Genomic_DNA"/>
</dbReference>
<evidence type="ECO:0000313" key="3">
    <source>
        <dbReference type="Proteomes" id="UP001500908"/>
    </source>
</evidence>
<organism evidence="2 3">
    <name type="scientific">Salinactinospora qingdaonensis</name>
    <dbReference type="NCBI Taxonomy" id="702744"/>
    <lineage>
        <taxon>Bacteria</taxon>
        <taxon>Bacillati</taxon>
        <taxon>Actinomycetota</taxon>
        <taxon>Actinomycetes</taxon>
        <taxon>Streptosporangiales</taxon>
        <taxon>Nocardiopsidaceae</taxon>
        <taxon>Salinactinospora</taxon>
    </lineage>
</organism>
<evidence type="ECO:0000313" key="2">
    <source>
        <dbReference type="EMBL" id="GAA3750398.1"/>
    </source>
</evidence>
<gene>
    <name evidence="2" type="ORF">GCM10022402_31980</name>
</gene>
<dbReference type="Proteomes" id="UP001500908">
    <property type="component" value="Unassembled WGS sequence"/>
</dbReference>
<reference evidence="3" key="1">
    <citation type="journal article" date="2019" name="Int. J. Syst. Evol. Microbiol.">
        <title>The Global Catalogue of Microorganisms (GCM) 10K type strain sequencing project: providing services to taxonomists for standard genome sequencing and annotation.</title>
        <authorList>
            <consortium name="The Broad Institute Genomics Platform"/>
            <consortium name="The Broad Institute Genome Sequencing Center for Infectious Disease"/>
            <person name="Wu L."/>
            <person name="Ma J."/>
        </authorList>
    </citation>
    <scope>NUCLEOTIDE SEQUENCE [LARGE SCALE GENOMIC DNA]</scope>
    <source>
        <strain evidence="3">JCM 17137</strain>
    </source>
</reference>
<protein>
    <submittedName>
        <fullName evidence="2">Uncharacterized protein</fullName>
    </submittedName>
</protein>
<accession>A0ABP7FWV3</accession>